<organism evidence="1 2">
    <name type="scientific">Glomerella acutata</name>
    <name type="common">Colletotrichum acutatum</name>
    <dbReference type="NCBI Taxonomy" id="27357"/>
    <lineage>
        <taxon>Eukaryota</taxon>
        <taxon>Fungi</taxon>
        <taxon>Dikarya</taxon>
        <taxon>Ascomycota</taxon>
        <taxon>Pezizomycotina</taxon>
        <taxon>Sordariomycetes</taxon>
        <taxon>Hypocreomycetidae</taxon>
        <taxon>Glomerellales</taxon>
        <taxon>Glomerellaceae</taxon>
        <taxon>Colletotrichum</taxon>
        <taxon>Colletotrichum acutatum species complex</taxon>
    </lineage>
</organism>
<gene>
    <name evidence="1" type="ORF">BDZ83DRAFT_597896</name>
</gene>
<reference evidence="1" key="1">
    <citation type="submission" date="2021-12" db="EMBL/GenBank/DDBJ databases">
        <title>Comparative genomics, transcriptomics and evolutionary studies reveal genomic signatures of adaptation to plant cell wall in hemibiotrophic fungi.</title>
        <authorList>
            <consortium name="DOE Joint Genome Institute"/>
            <person name="Baroncelli R."/>
            <person name="Diaz J.F."/>
            <person name="Benocci T."/>
            <person name="Peng M."/>
            <person name="Battaglia E."/>
            <person name="Haridas S."/>
            <person name="Andreopoulos W."/>
            <person name="Labutti K."/>
            <person name="Pangilinan J."/>
            <person name="Floch G.L."/>
            <person name="Makela M.R."/>
            <person name="Henrissat B."/>
            <person name="Grigoriev I.V."/>
            <person name="Crouch J.A."/>
            <person name="De Vries R.P."/>
            <person name="Sukno S.A."/>
            <person name="Thon M.R."/>
        </authorList>
    </citation>
    <scope>NUCLEOTIDE SEQUENCE</scope>
    <source>
        <strain evidence="1">CBS 112980</strain>
    </source>
</reference>
<keyword evidence="2" id="KW-1185">Reference proteome</keyword>
<evidence type="ECO:0000313" key="2">
    <source>
        <dbReference type="Proteomes" id="UP001244207"/>
    </source>
</evidence>
<dbReference type="AlphaFoldDB" id="A0AAD8XQG5"/>
<sequence>MGGDASKVAVFAPSWVEATQFTQAGRTQFRLREREIHQPVNLRWDERCARHPFFRPSSVLS</sequence>
<evidence type="ECO:0000313" key="1">
    <source>
        <dbReference type="EMBL" id="KAK1731553.1"/>
    </source>
</evidence>
<comment type="caution">
    <text evidence="1">The sequence shown here is derived from an EMBL/GenBank/DDBJ whole genome shotgun (WGS) entry which is preliminary data.</text>
</comment>
<name>A0AAD8XQG5_GLOAC</name>
<protein>
    <submittedName>
        <fullName evidence="1">Uncharacterized protein</fullName>
    </submittedName>
</protein>
<proteinExistence type="predicted"/>
<dbReference type="Proteomes" id="UP001244207">
    <property type="component" value="Unassembled WGS sequence"/>
</dbReference>
<dbReference type="RefSeq" id="XP_060371608.1">
    <property type="nucleotide sequence ID" value="XM_060506923.1"/>
</dbReference>
<accession>A0AAD8XQG5</accession>
<dbReference type="GeneID" id="85390822"/>
<dbReference type="EMBL" id="JAHMHS010000002">
    <property type="protein sequence ID" value="KAK1731553.1"/>
    <property type="molecule type" value="Genomic_DNA"/>
</dbReference>